<dbReference type="GO" id="GO:0007623">
    <property type="term" value="P:circadian rhythm"/>
    <property type="evidence" value="ECO:0007669"/>
    <property type="project" value="TreeGrafter"/>
</dbReference>
<keyword evidence="2" id="KW-0805">Transcription regulation</keyword>
<dbReference type="SMART" id="SM00338">
    <property type="entry name" value="BRLZ"/>
    <property type="match status" value="1"/>
</dbReference>
<comment type="caution">
    <text evidence="8">The sequence shown here is derived from an EMBL/GenBank/DDBJ whole genome shotgun (WGS) entry which is preliminary data.</text>
</comment>
<dbReference type="Proteomes" id="UP000281406">
    <property type="component" value="Unassembled WGS sequence"/>
</dbReference>
<evidence type="ECO:0000313" key="9">
    <source>
        <dbReference type="Proteomes" id="UP000281406"/>
    </source>
</evidence>
<keyword evidence="3" id="KW-0238">DNA-binding</keyword>
<dbReference type="GO" id="GO:0005634">
    <property type="term" value="C:nucleus"/>
    <property type="evidence" value="ECO:0007669"/>
    <property type="project" value="TreeGrafter"/>
</dbReference>
<feature type="region of interest" description="Disordered" evidence="6">
    <location>
        <begin position="1"/>
        <end position="28"/>
    </location>
</feature>
<dbReference type="PROSITE" id="PS50217">
    <property type="entry name" value="BZIP"/>
    <property type="match status" value="1"/>
</dbReference>
<dbReference type="GO" id="GO:0003700">
    <property type="term" value="F:DNA-binding transcription factor activity"/>
    <property type="evidence" value="ECO:0007669"/>
    <property type="project" value="InterPro"/>
</dbReference>
<organism evidence="8 9">
    <name type="scientific">Anabarilius grahami</name>
    <name type="common">Kanglang fish</name>
    <name type="synonym">Barilius grahami</name>
    <dbReference type="NCBI Taxonomy" id="495550"/>
    <lineage>
        <taxon>Eukaryota</taxon>
        <taxon>Metazoa</taxon>
        <taxon>Chordata</taxon>
        <taxon>Craniata</taxon>
        <taxon>Vertebrata</taxon>
        <taxon>Euteleostomi</taxon>
        <taxon>Actinopterygii</taxon>
        <taxon>Neopterygii</taxon>
        <taxon>Teleostei</taxon>
        <taxon>Ostariophysi</taxon>
        <taxon>Cypriniformes</taxon>
        <taxon>Xenocyprididae</taxon>
        <taxon>Xenocypridinae</taxon>
        <taxon>Xenocypridinae incertae sedis</taxon>
        <taxon>Anabarilius</taxon>
    </lineage>
</organism>
<evidence type="ECO:0000256" key="6">
    <source>
        <dbReference type="SAM" id="MobiDB-lite"/>
    </source>
</evidence>
<keyword evidence="5" id="KW-0539">Nucleus</keyword>
<dbReference type="InterPro" id="IPR047229">
    <property type="entry name" value="NFIL3-like"/>
</dbReference>
<evidence type="ECO:0000256" key="1">
    <source>
        <dbReference type="ARBA" id="ARBA00006079"/>
    </source>
</evidence>
<dbReference type="OrthoDB" id="6151507at2759"/>
<name>A0A3N0Y774_ANAGA</name>
<feature type="region of interest" description="Disordered" evidence="6">
    <location>
        <begin position="177"/>
        <end position="198"/>
    </location>
</feature>
<reference evidence="8 9" key="1">
    <citation type="submission" date="2018-10" db="EMBL/GenBank/DDBJ databases">
        <title>Genome assembly for a Yunnan-Guizhou Plateau 3E fish, Anabarilius grahami (Regan), and its evolutionary and genetic applications.</title>
        <authorList>
            <person name="Jiang W."/>
        </authorList>
    </citation>
    <scope>NUCLEOTIDE SEQUENCE [LARGE SCALE GENOMIC DNA]</scope>
    <source>
        <strain evidence="8">AG-KIZ</strain>
        <tissue evidence="8">Muscle</tissue>
    </source>
</reference>
<comment type="similarity">
    <text evidence="1">Belongs to the bZIP family. NFIL3 subfamily.</text>
</comment>
<dbReference type="EMBL" id="RJVU01051519">
    <property type="protein sequence ID" value="ROL41710.1"/>
    <property type="molecule type" value="Genomic_DNA"/>
</dbReference>
<dbReference type="Pfam" id="PF07716">
    <property type="entry name" value="bZIP_2"/>
    <property type="match status" value="1"/>
</dbReference>
<evidence type="ECO:0000313" key="8">
    <source>
        <dbReference type="EMBL" id="ROL41710.1"/>
    </source>
</evidence>
<dbReference type="GO" id="GO:0003677">
    <property type="term" value="F:DNA binding"/>
    <property type="evidence" value="ECO:0007669"/>
    <property type="project" value="UniProtKB-KW"/>
</dbReference>
<dbReference type="Gene3D" id="1.20.5.170">
    <property type="match status" value="1"/>
</dbReference>
<dbReference type="AlphaFoldDB" id="A0A3N0Y774"/>
<protein>
    <submittedName>
        <fullName evidence="8">Nuclear factor interleukin-3-regulated protein</fullName>
    </submittedName>
</protein>
<dbReference type="InterPro" id="IPR046347">
    <property type="entry name" value="bZIP_sf"/>
</dbReference>
<dbReference type="PANTHER" id="PTHR15284:SF6">
    <property type="entry name" value="HYPOTHETICAL LOC799271-RELATED"/>
    <property type="match status" value="1"/>
</dbReference>
<evidence type="ECO:0000256" key="3">
    <source>
        <dbReference type="ARBA" id="ARBA00023125"/>
    </source>
</evidence>
<feature type="compositionally biased region" description="Basic and acidic residues" evidence="6">
    <location>
        <begin position="177"/>
        <end position="194"/>
    </location>
</feature>
<evidence type="ECO:0000256" key="4">
    <source>
        <dbReference type="ARBA" id="ARBA00023163"/>
    </source>
</evidence>
<dbReference type="InterPro" id="IPR047106">
    <property type="entry name" value="NFIL3-like_bZIP"/>
</dbReference>
<dbReference type="FunFam" id="1.20.5.170:FF:000025">
    <property type="entry name" value="nuclear factor interleukin-3-regulated protein-like"/>
    <property type="match status" value="1"/>
</dbReference>
<evidence type="ECO:0000256" key="2">
    <source>
        <dbReference type="ARBA" id="ARBA00023015"/>
    </source>
</evidence>
<dbReference type="CDD" id="cd14694">
    <property type="entry name" value="bZIP_NFIL3"/>
    <property type="match status" value="1"/>
</dbReference>
<dbReference type="PROSITE" id="PS00036">
    <property type="entry name" value="BZIP_BASIC"/>
    <property type="match status" value="1"/>
</dbReference>
<accession>A0A3N0Y774</accession>
<dbReference type="InterPro" id="IPR004827">
    <property type="entry name" value="bZIP"/>
</dbReference>
<evidence type="ECO:0000256" key="5">
    <source>
        <dbReference type="ARBA" id="ARBA00023242"/>
    </source>
</evidence>
<evidence type="ECO:0000259" key="7">
    <source>
        <dbReference type="PROSITE" id="PS50217"/>
    </source>
</evidence>
<sequence>MLLNKDQRPIVKDREEEGRQEHERYEQQFTEEDRPLRFKEDITSLLTCIFRFKEPLSVLLEGGAKVLQDGNKESFSNANITRPVSVSRFHTFIKPLTHSMRDQSVTLAEQRLMYPKEVPDAVSQDGAVSFTEETVSSSMLAGSFRIHPRGLRRRESSETVSSITLRRKRESIPAENKDEGYWDKRKKNNEAAKRSREKRRISDMVVENKVLALLEDNARLKAEILALKFRFGLIKDPTDSPAQICSHGSYNQTFPAVPCYCTNTNPQPTHEQLFSNSQLNYGIFIPGGSSIGSPGLSDDAVGEHIRGAYRGDEHPGHIAEVDANSGWQENNMKGLPHKLRFKTPCRIEGAEVENPSSSQSQSTAECEWTEGLWRPQTHTVPSACSTAHQNNSSIHRCTESHSAIRFQLSALTEEVAELKKLLSQKQQ</sequence>
<dbReference type="PANTHER" id="PTHR15284">
    <property type="entry name" value="NUCLEAR FACTOR INTERLEUKIN-3-REGULATED PROTEIN"/>
    <property type="match status" value="1"/>
</dbReference>
<proteinExistence type="inferred from homology"/>
<dbReference type="SUPFAM" id="SSF57959">
    <property type="entry name" value="Leucine zipper domain"/>
    <property type="match status" value="1"/>
</dbReference>
<keyword evidence="9" id="KW-1185">Reference proteome</keyword>
<feature type="domain" description="BZIP" evidence="7">
    <location>
        <begin position="178"/>
        <end position="228"/>
    </location>
</feature>
<keyword evidence="4" id="KW-0804">Transcription</keyword>
<gene>
    <name evidence="8" type="ORF">DPX16_9301</name>
</gene>